<evidence type="ECO:0000256" key="10">
    <source>
        <dbReference type="ARBA" id="ARBA00023136"/>
    </source>
</evidence>
<dbReference type="Pfam" id="PF13855">
    <property type="entry name" value="LRR_8"/>
    <property type="match status" value="3"/>
</dbReference>
<feature type="domain" description="TIR" evidence="15">
    <location>
        <begin position="800"/>
        <end position="945"/>
    </location>
</feature>
<evidence type="ECO:0000256" key="8">
    <source>
        <dbReference type="ARBA" id="ARBA00022859"/>
    </source>
</evidence>
<dbReference type="Gene3D" id="3.40.50.10140">
    <property type="entry name" value="Toll/interleukin-1 receptor homology (TIR) domain"/>
    <property type="match status" value="1"/>
</dbReference>
<evidence type="ECO:0000256" key="4">
    <source>
        <dbReference type="ARBA" id="ARBA00022614"/>
    </source>
</evidence>
<keyword evidence="3" id="KW-0399">Innate immunity</keyword>
<protein>
    <recommendedName>
        <fullName evidence="15">TIR domain-containing protein</fullName>
    </recommendedName>
</protein>
<evidence type="ECO:0000256" key="5">
    <source>
        <dbReference type="ARBA" id="ARBA00022692"/>
    </source>
</evidence>
<evidence type="ECO:0000256" key="13">
    <source>
        <dbReference type="SAM" id="MobiDB-lite"/>
    </source>
</evidence>
<dbReference type="SMART" id="SM00369">
    <property type="entry name" value="LRR_TYP"/>
    <property type="match status" value="8"/>
</dbReference>
<evidence type="ECO:0000256" key="6">
    <source>
        <dbReference type="ARBA" id="ARBA00022729"/>
    </source>
</evidence>
<evidence type="ECO:0000256" key="11">
    <source>
        <dbReference type="ARBA" id="ARBA00023170"/>
    </source>
</evidence>
<dbReference type="PANTHER" id="PTHR24365">
    <property type="entry name" value="TOLL-LIKE RECEPTOR"/>
    <property type="match status" value="1"/>
</dbReference>
<feature type="compositionally biased region" description="Low complexity" evidence="13">
    <location>
        <begin position="1"/>
        <end position="13"/>
    </location>
</feature>
<dbReference type="InterPro" id="IPR001611">
    <property type="entry name" value="Leu-rich_rpt"/>
</dbReference>
<feature type="transmembrane region" description="Helical" evidence="14">
    <location>
        <begin position="746"/>
        <end position="767"/>
    </location>
</feature>
<dbReference type="OrthoDB" id="1081807at2759"/>
<dbReference type="PROSITE" id="PS51450">
    <property type="entry name" value="LRR"/>
    <property type="match status" value="2"/>
</dbReference>
<dbReference type="PANTHER" id="PTHR24365:SF530">
    <property type="entry name" value="MSTPROX-RELATED"/>
    <property type="match status" value="1"/>
</dbReference>
<evidence type="ECO:0000256" key="1">
    <source>
        <dbReference type="ARBA" id="ARBA00004479"/>
    </source>
</evidence>
<dbReference type="PROSITE" id="PS50104">
    <property type="entry name" value="TIR"/>
    <property type="match status" value="1"/>
</dbReference>
<evidence type="ECO:0000256" key="7">
    <source>
        <dbReference type="ARBA" id="ARBA00022737"/>
    </source>
</evidence>
<gene>
    <name evidence="16" type="ORF">J437_LFUL005600</name>
</gene>
<keyword evidence="9 14" id="KW-1133">Transmembrane helix</keyword>
<feature type="region of interest" description="Disordered" evidence="13">
    <location>
        <begin position="1"/>
        <end position="24"/>
    </location>
</feature>
<dbReference type="InterPro" id="IPR000157">
    <property type="entry name" value="TIR_dom"/>
</dbReference>
<dbReference type="SMART" id="SM00365">
    <property type="entry name" value="LRR_SD22"/>
    <property type="match status" value="6"/>
</dbReference>
<keyword evidence="10 14" id="KW-0472">Membrane</keyword>
<evidence type="ECO:0000256" key="9">
    <source>
        <dbReference type="ARBA" id="ARBA00022989"/>
    </source>
</evidence>
<keyword evidence="6" id="KW-0732">Signal</keyword>
<proteinExistence type="inferred from homology"/>
<evidence type="ECO:0000256" key="2">
    <source>
        <dbReference type="ARBA" id="ARBA00009634"/>
    </source>
</evidence>
<dbReference type="FunFam" id="3.40.50.10140:FF:000001">
    <property type="entry name" value="Toll-like receptor 2"/>
    <property type="match status" value="1"/>
</dbReference>
<dbReference type="AlphaFoldDB" id="A0A8K0K4E4"/>
<comment type="subcellular location">
    <subcellularLocation>
        <location evidence="1">Membrane</location>
        <topology evidence="1">Single-pass type I membrane protein</topology>
    </subcellularLocation>
</comment>
<dbReference type="InterPro" id="IPR035897">
    <property type="entry name" value="Toll_tir_struct_dom_sf"/>
</dbReference>
<dbReference type="GO" id="GO:0038023">
    <property type="term" value="F:signaling receptor activity"/>
    <property type="evidence" value="ECO:0007669"/>
    <property type="project" value="TreeGrafter"/>
</dbReference>
<dbReference type="EMBL" id="KZ308254">
    <property type="protein sequence ID" value="KAG8225793.1"/>
    <property type="molecule type" value="Genomic_DNA"/>
</dbReference>
<evidence type="ECO:0000259" key="15">
    <source>
        <dbReference type="PROSITE" id="PS50104"/>
    </source>
</evidence>
<comment type="caution">
    <text evidence="16">The sequence shown here is derived from an EMBL/GenBank/DDBJ whole genome shotgun (WGS) entry which is preliminary data.</text>
</comment>
<evidence type="ECO:0000256" key="14">
    <source>
        <dbReference type="SAM" id="Phobius"/>
    </source>
</evidence>
<dbReference type="SUPFAM" id="SSF52058">
    <property type="entry name" value="L domain-like"/>
    <property type="match status" value="2"/>
</dbReference>
<dbReference type="SMART" id="SM00255">
    <property type="entry name" value="TIR"/>
    <property type="match status" value="1"/>
</dbReference>
<dbReference type="Proteomes" id="UP000792457">
    <property type="component" value="Unassembled WGS sequence"/>
</dbReference>
<evidence type="ECO:0000256" key="3">
    <source>
        <dbReference type="ARBA" id="ARBA00022588"/>
    </source>
</evidence>
<keyword evidence="12" id="KW-0325">Glycoprotein</keyword>
<dbReference type="GO" id="GO:0005886">
    <property type="term" value="C:plasma membrane"/>
    <property type="evidence" value="ECO:0007669"/>
    <property type="project" value="TreeGrafter"/>
</dbReference>
<dbReference type="InterPro" id="IPR003591">
    <property type="entry name" value="Leu-rich_rpt_typical-subtyp"/>
</dbReference>
<reference evidence="16" key="2">
    <citation type="submission" date="2017-10" db="EMBL/GenBank/DDBJ databases">
        <title>Ladona fulva Genome sequencing and assembly.</title>
        <authorList>
            <person name="Murali S."/>
            <person name="Richards S."/>
            <person name="Bandaranaike D."/>
            <person name="Bellair M."/>
            <person name="Blankenburg K."/>
            <person name="Chao H."/>
            <person name="Dinh H."/>
            <person name="Doddapaneni H."/>
            <person name="Dugan-Rocha S."/>
            <person name="Elkadiri S."/>
            <person name="Gnanaolivu R."/>
            <person name="Hernandez B."/>
            <person name="Skinner E."/>
            <person name="Javaid M."/>
            <person name="Lee S."/>
            <person name="Li M."/>
            <person name="Ming W."/>
            <person name="Munidasa M."/>
            <person name="Muniz J."/>
            <person name="Nguyen L."/>
            <person name="Hughes D."/>
            <person name="Osuji N."/>
            <person name="Pu L.-L."/>
            <person name="Puazo M."/>
            <person name="Qu C."/>
            <person name="Quiroz J."/>
            <person name="Raj R."/>
            <person name="Weissenberger G."/>
            <person name="Xin Y."/>
            <person name="Zou X."/>
            <person name="Han Y."/>
            <person name="Worley K."/>
            <person name="Muzny D."/>
            <person name="Gibbs R."/>
        </authorList>
    </citation>
    <scope>NUCLEOTIDE SEQUENCE</scope>
    <source>
        <strain evidence="16">Sampled in the wild</strain>
    </source>
</reference>
<organism evidence="16 17">
    <name type="scientific">Ladona fulva</name>
    <name type="common">Scarce chaser dragonfly</name>
    <name type="synonym">Libellula fulva</name>
    <dbReference type="NCBI Taxonomy" id="123851"/>
    <lineage>
        <taxon>Eukaryota</taxon>
        <taxon>Metazoa</taxon>
        <taxon>Ecdysozoa</taxon>
        <taxon>Arthropoda</taxon>
        <taxon>Hexapoda</taxon>
        <taxon>Insecta</taxon>
        <taxon>Pterygota</taxon>
        <taxon>Palaeoptera</taxon>
        <taxon>Odonata</taxon>
        <taxon>Epiprocta</taxon>
        <taxon>Anisoptera</taxon>
        <taxon>Libelluloidea</taxon>
        <taxon>Libellulidae</taxon>
        <taxon>Ladona</taxon>
    </lineage>
</organism>
<keyword evidence="7" id="KW-0677">Repeat</keyword>
<evidence type="ECO:0000256" key="12">
    <source>
        <dbReference type="ARBA" id="ARBA00023180"/>
    </source>
</evidence>
<keyword evidence="4" id="KW-0433">Leucine-rich repeat</keyword>
<dbReference type="SUPFAM" id="SSF52200">
    <property type="entry name" value="Toll/Interleukin receptor TIR domain"/>
    <property type="match status" value="1"/>
</dbReference>
<dbReference type="Pfam" id="PF01582">
    <property type="entry name" value="TIR"/>
    <property type="match status" value="1"/>
</dbReference>
<comment type="similarity">
    <text evidence="2">Belongs to the Toll-like receptor family.</text>
</comment>
<accession>A0A8K0K4E4</accession>
<keyword evidence="8" id="KW-0391">Immunity</keyword>
<dbReference type="GO" id="GO:0045087">
    <property type="term" value="P:innate immune response"/>
    <property type="evidence" value="ECO:0007669"/>
    <property type="project" value="UniProtKB-KW"/>
</dbReference>
<name>A0A8K0K4E4_LADFU</name>
<keyword evidence="5 14" id="KW-0812">Transmembrane</keyword>
<dbReference type="Gene3D" id="3.80.10.10">
    <property type="entry name" value="Ribonuclease Inhibitor"/>
    <property type="match status" value="3"/>
</dbReference>
<dbReference type="InterPro" id="IPR032675">
    <property type="entry name" value="LRR_dom_sf"/>
</dbReference>
<sequence length="960" mass="109779">MRLETHSTSSSARRTSDSFRSPRKNETVAVGSMSALVPSLRRALCFLWLLNSSTFTECGVGEFTDLCTIGTLPKYPQWMTLEEKFGSVGEKSQRPSTTCVYQSFNSTLKDCKYCADSQTLECSGDTLNALPNPVQYPEGVLHLRISQSNLTNIPTGALFGREIESVVIDYNPHLKGEIEDGAFENLTSLKFLNITRSGLKEIRKSWFRGLDRLESLSLLDNDIEFNCEGDSFDEYGEDDVYASVDEEKALSAENDLSLLPQLQTLDLGRNKISCLTANSFSWLEDSKLENLSFQGASLKSVDNGTLLPIARGLRKLDISDSTIRENKLLYSLLWSLAGNESSLEELGASCLGLNRMPKQCLKLISHSLNTLSLYGNYFHSIVKESFPYMDKLRKLDLRQCDIRIIESGSFENLPNLTILLLANNRIVYIDGIFNGLKFLSHLDFSFNLGVKLVKSYSFDPLSGRKISFQPISRNHSFPSSLISLDLSFTNISKLEEPLFKGLYQLKYLSICYTNIEVSDGQIEIFNDLKNLLFLEMSGNTWLGRNWHRSVFNGLISLEQLYLNAVSVDDKYYNSLMIHNQESPFQPLVSLRLLSLKENFIRTLNESVFTPLKGLETLYLSYNHLNSWENYLFAENHKLKVLTLHQNQLSYISDTMLEEFRKLSEISLFYNPLICNCKVYELAMLAKSGDIKFLEWHKEDYYLCIDRSVNLYRTFDGTWGAGCNETSEDARDQKSLSGKYSSMMPSWYAPFIVIGIICLICFVTVMAVRKKWNFKYFGGLAKSIAIIGRMREKNKLSEKGYSYDLFVSYSDHNRSWVINQLLPNLELKNDSKEPGPAFKVCLHERDFQVGCGILENIINCMDSSRMILLVVSSTFLESQWCQFEMRFAQHRLLETRRDDLLLVFLEEIPRDKRPKMLNYLMATKTYLVWNAETSQELFWKRLKNAVRQNAAKSDSSISSFP</sequence>
<evidence type="ECO:0000313" key="16">
    <source>
        <dbReference type="EMBL" id="KAG8225793.1"/>
    </source>
</evidence>
<reference evidence="16" key="1">
    <citation type="submission" date="2013-04" db="EMBL/GenBank/DDBJ databases">
        <authorList>
            <person name="Qu J."/>
            <person name="Murali S.C."/>
            <person name="Bandaranaike D."/>
            <person name="Bellair M."/>
            <person name="Blankenburg K."/>
            <person name="Chao H."/>
            <person name="Dinh H."/>
            <person name="Doddapaneni H."/>
            <person name="Downs B."/>
            <person name="Dugan-Rocha S."/>
            <person name="Elkadiri S."/>
            <person name="Gnanaolivu R.D."/>
            <person name="Hernandez B."/>
            <person name="Javaid M."/>
            <person name="Jayaseelan J.C."/>
            <person name="Lee S."/>
            <person name="Li M."/>
            <person name="Ming W."/>
            <person name="Munidasa M."/>
            <person name="Muniz J."/>
            <person name="Nguyen L."/>
            <person name="Ongeri F."/>
            <person name="Osuji N."/>
            <person name="Pu L.-L."/>
            <person name="Puazo M."/>
            <person name="Qu C."/>
            <person name="Quiroz J."/>
            <person name="Raj R."/>
            <person name="Weissenberger G."/>
            <person name="Xin Y."/>
            <person name="Zou X."/>
            <person name="Han Y."/>
            <person name="Richards S."/>
            <person name="Worley K."/>
            <person name="Muzny D."/>
            <person name="Gibbs R."/>
        </authorList>
    </citation>
    <scope>NUCLEOTIDE SEQUENCE</scope>
    <source>
        <strain evidence="16">Sampled in the wild</strain>
    </source>
</reference>
<dbReference type="GO" id="GO:0007165">
    <property type="term" value="P:signal transduction"/>
    <property type="evidence" value="ECO:0007669"/>
    <property type="project" value="InterPro"/>
</dbReference>
<keyword evidence="11" id="KW-0675">Receptor</keyword>
<evidence type="ECO:0000313" key="17">
    <source>
        <dbReference type="Proteomes" id="UP000792457"/>
    </source>
</evidence>
<keyword evidence="17" id="KW-1185">Reference proteome</keyword>